<dbReference type="PANTHER" id="PTHR31251">
    <property type="entry name" value="SQUAMOSA PROMOTER-BINDING-LIKE PROTEIN 4"/>
    <property type="match status" value="1"/>
</dbReference>
<evidence type="ECO:0000313" key="7">
    <source>
        <dbReference type="EMBL" id="KOM43732.1"/>
    </source>
</evidence>
<reference evidence="8" key="1">
    <citation type="journal article" date="2015" name="Proc. Natl. Acad. Sci. U.S.A.">
        <title>Genome sequencing of adzuki bean (Vigna angularis) provides insight into high starch and low fat accumulation and domestication.</title>
        <authorList>
            <person name="Yang K."/>
            <person name="Tian Z."/>
            <person name="Chen C."/>
            <person name="Luo L."/>
            <person name="Zhao B."/>
            <person name="Wang Z."/>
            <person name="Yu L."/>
            <person name="Li Y."/>
            <person name="Sun Y."/>
            <person name="Li W."/>
            <person name="Chen Y."/>
            <person name="Li Y."/>
            <person name="Zhang Y."/>
            <person name="Ai D."/>
            <person name="Zhao J."/>
            <person name="Shang C."/>
            <person name="Ma Y."/>
            <person name="Wu B."/>
            <person name="Wang M."/>
            <person name="Gao L."/>
            <person name="Sun D."/>
            <person name="Zhang P."/>
            <person name="Guo F."/>
            <person name="Wang W."/>
            <person name="Li Y."/>
            <person name="Wang J."/>
            <person name="Varshney R.K."/>
            <person name="Wang J."/>
            <person name="Ling H.Q."/>
            <person name="Wan P."/>
        </authorList>
    </citation>
    <scope>NUCLEOTIDE SEQUENCE</scope>
    <source>
        <strain evidence="8">cv. Jingnong 6</strain>
    </source>
</reference>
<feature type="compositionally biased region" description="Basic and acidic residues" evidence="5">
    <location>
        <begin position="24"/>
        <end position="36"/>
    </location>
</feature>
<evidence type="ECO:0000256" key="4">
    <source>
        <dbReference type="PROSITE-ProRule" id="PRU00470"/>
    </source>
</evidence>
<dbReference type="STRING" id="3914.A0A0L9UMD8"/>
<evidence type="ECO:0000259" key="6">
    <source>
        <dbReference type="PROSITE" id="PS51141"/>
    </source>
</evidence>
<evidence type="ECO:0000256" key="5">
    <source>
        <dbReference type="SAM" id="MobiDB-lite"/>
    </source>
</evidence>
<dbReference type="InterPro" id="IPR004333">
    <property type="entry name" value="SBP_dom"/>
</dbReference>
<feature type="domain" description="SBP-type" evidence="6">
    <location>
        <begin position="219"/>
        <end position="296"/>
    </location>
</feature>
<feature type="region of interest" description="Disordered" evidence="5">
    <location>
        <begin position="24"/>
        <end position="43"/>
    </location>
</feature>
<keyword evidence="1" id="KW-0479">Metal-binding</keyword>
<dbReference type="PANTHER" id="PTHR31251:SF220">
    <property type="entry name" value="SBP-TYPE DOMAIN-CONTAINING PROTEIN"/>
    <property type="match status" value="1"/>
</dbReference>
<dbReference type="InterPro" id="IPR044817">
    <property type="entry name" value="SBP-like"/>
</dbReference>
<organism evidence="7 8">
    <name type="scientific">Phaseolus angularis</name>
    <name type="common">Azuki bean</name>
    <name type="synonym">Vigna angularis</name>
    <dbReference type="NCBI Taxonomy" id="3914"/>
    <lineage>
        <taxon>Eukaryota</taxon>
        <taxon>Viridiplantae</taxon>
        <taxon>Streptophyta</taxon>
        <taxon>Embryophyta</taxon>
        <taxon>Tracheophyta</taxon>
        <taxon>Spermatophyta</taxon>
        <taxon>Magnoliopsida</taxon>
        <taxon>eudicotyledons</taxon>
        <taxon>Gunneridae</taxon>
        <taxon>Pentapetalae</taxon>
        <taxon>rosids</taxon>
        <taxon>fabids</taxon>
        <taxon>Fabales</taxon>
        <taxon>Fabaceae</taxon>
        <taxon>Papilionoideae</taxon>
        <taxon>50 kb inversion clade</taxon>
        <taxon>NPAAA clade</taxon>
        <taxon>indigoferoid/millettioid clade</taxon>
        <taxon>Phaseoleae</taxon>
        <taxon>Vigna</taxon>
    </lineage>
</organism>
<dbReference type="EMBL" id="CM003375">
    <property type="protein sequence ID" value="KOM43732.1"/>
    <property type="molecule type" value="Genomic_DNA"/>
</dbReference>
<dbReference type="PROSITE" id="PS51141">
    <property type="entry name" value="ZF_SBP"/>
    <property type="match status" value="1"/>
</dbReference>
<dbReference type="GO" id="GO:0005634">
    <property type="term" value="C:nucleus"/>
    <property type="evidence" value="ECO:0007669"/>
    <property type="project" value="InterPro"/>
</dbReference>
<feature type="region of interest" description="Disordered" evidence="5">
    <location>
        <begin position="293"/>
        <end position="317"/>
    </location>
</feature>
<gene>
    <name evidence="7" type="ORF">LR48_Vigan05g133700</name>
</gene>
<proteinExistence type="predicted"/>
<dbReference type="Gramene" id="KOM43732">
    <property type="protein sequence ID" value="KOM43732"/>
    <property type="gene ID" value="LR48_Vigan05g133700"/>
</dbReference>
<keyword evidence="2 4" id="KW-0863">Zinc-finger</keyword>
<evidence type="ECO:0000256" key="2">
    <source>
        <dbReference type="ARBA" id="ARBA00022771"/>
    </source>
</evidence>
<keyword evidence="3" id="KW-0862">Zinc</keyword>
<name>A0A0L9UMD8_PHAAN</name>
<evidence type="ECO:0000313" key="8">
    <source>
        <dbReference type="Proteomes" id="UP000053144"/>
    </source>
</evidence>
<dbReference type="Gene3D" id="4.10.1100.10">
    <property type="entry name" value="Transcription factor, SBP-box domain"/>
    <property type="match status" value="1"/>
</dbReference>
<dbReference type="Proteomes" id="UP000053144">
    <property type="component" value="Chromosome 5"/>
</dbReference>
<evidence type="ECO:0000256" key="1">
    <source>
        <dbReference type="ARBA" id="ARBA00022723"/>
    </source>
</evidence>
<dbReference type="GO" id="GO:0003677">
    <property type="term" value="F:DNA binding"/>
    <property type="evidence" value="ECO:0007669"/>
    <property type="project" value="InterPro"/>
</dbReference>
<sequence>MFGIKTTTNIPLLELTKVNSRAEQWRRAKSRAEKNGSESGPSKHAVFRTLAEAPQGGARGGYYGEGMASDCRAAVLSTLMVDEAWHLSTLKTCLEFKCCVERERERDGGASYSEQAHSGRDEARRNLRQRLSAMRGKGGSLMRLLYGVEETECSVLCWLLCPFFHMEGLEPKVVVRGERLKRDMVDCGDNQKGYVELRQEKKKKKKGEEGKKGCVDGGMLCCQAEKCNADLHEAKQYHRRHKVCECHAKAQVVLVHGTKQRFCQQCSRFHELSEFDDAKRSCRRRLAVHNERRRKNSCDQSQAEGSSHHKGSEVPQMKDIACGQANDRGRTHITIQENSAYKKFQIR</sequence>
<dbReference type="SUPFAM" id="SSF103612">
    <property type="entry name" value="SBT domain"/>
    <property type="match status" value="1"/>
</dbReference>
<dbReference type="AlphaFoldDB" id="A0A0L9UMD8"/>
<dbReference type="InterPro" id="IPR036893">
    <property type="entry name" value="SBP_sf"/>
</dbReference>
<evidence type="ECO:0000256" key="3">
    <source>
        <dbReference type="ARBA" id="ARBA00022833"/>
    </source>
</evidence>
<protein>
    <recommendedName>
        <fullName evidence="6">SBP-type domain-containing protein</fullName>
    </recommendedName>
</protein>
<dbReference type="Pfam" id="PF03110">
    <property type="entry name" value="SBP"/>
    <property type="match status" value="1"/>
</dbReference>
<accession>A0A0L9UMD8</accession>
<dbReference type="GO" id="GO:0008270">
    <property type="term" value="F:zinc ion binding"/>
    <property type="evidence" value="ECO:0007669"/>
    <property type="project" value="UniProtKB-KW"/>
</dbReference>